<evidence type="ECO:0000256" key="1">
    <source>
        <dbReference type="ARBA" id="ARBA00022737"/>
    </source>
</evidence>
<dbReference type="SMART" id="SM00248">
    <property type="entry name" value="ANK"/>
    <property type="match status" value="3"/>
</dbReference>
<dbReference type="PANTHER" id="PTHR24198">
    <property type="entry name" value="ANKYRIN REPEAT AND PROTEIN KINASE DOMAIN-CONTAINING PROTEIN"/>
    <property type="match status" value="1"/>
</dbReference>
<evidence type="ECO:0000256" key="3">
    <source>
        <dbReference type="PROSITE-ProRule" id="PRU00023"/>
    </source>
</evidence>
<dbReference type="PANTHER" id="PTHR24198:SF165">
    <property type="entry name" value="ANKYRIN REPEAT-CONTAINING PROTEIN-RELATED"/>
    <property type="match status" value="1"/>
</dbReference>
<dbReference type="EMBL" id="JAZGQO010000002">
    <property type="protein sequence ID" value="KAK6191665.1"/>
    <property type="molecule type" value="Genomic_DNA"/>
</dbReference>
<comment type="caution">
    <text evidence="4">The sequence shown here is derived from an EMBL/GenBank/DDBJ whole genome shotgun (WGS) entry which is preliminary data.</text>
</comment>
<dbReference type="PROSITE" id="PS50088">
    <property type="entry name" value="ANK_REPEAT"/>
    <property type="match status" value="1"/>
</dbReference>
<keyword evidence="1" id="KW-0677">Repeat</keyword>
<protein>
    <recommendedName>
        <fullName evidence="6">Ankyrin repeat protein</fullName>
    </recommendedName>
</protein>
<feature type="repeat" description="ANK" evidence="3">
    <location>
        <begin position="124"/>
        <end position="156"/>
    </location>
</feature>
<dbReference type="SUPFAM" id="SSF48403">
    <property type="entry name" value="Ankyrin repeat"/>
    <property type="match status" value="1"/>
</dbReference>
<keyword evidence="2 3" id="KW-0040">ANK repeat</keyword>
<proteinExistence type="predicted"/>
<keyword evidence="5" id="KW-1185">Reference proteome</keyword>
<reference evidence="4 5" key="1">
    <citation type="submission" date="2024-01" db="EMBL/GenBank/DDBJ databases">
        <title>The genome of the rayed Mediterranean limpet Patella caerulea (Linnaeus, 1758).</title>
        <authorList>
            <person name="Anh-Thu Weber A."/>
            <person name="Halstead-Nussloch G."/>
        </authorList>
    </citation>
    <scope>NUCLEOTIDE SEQUENCE [LARGE SCALE GENOMIC DNA]</scope>
    <source>
        <strain evidence="4">AATW-2023a</strain>
        <tissue evidence="4">Whole specimen</tissue>
    </source>
</reference>
<dbReference type="Gene3D" id="1.25.40.20">
    <property type="entry name" value="Ankyrin repeat-containing domain"/>
    <property type="match status" value="1"/>
</dbReference>
<accession>A0AAN8KHS6</accession>
<dbReference type="AlphaFoldDB" id="A0AAN8KHS6"/>
<dbReference type="InterPro" id="IPR036770">
    <property type="entry name" value="Ankyrin_rpt-contain_sf"/>
</dbReference>
<dbReference type="PROSITE" id="PS50297">
    <property type="entry name" value="ANK_REP_REGION"/>
    <property type="match status" value="1"/>
</dbReference>
<evidence type="ECO:0000313" key="5">
    <source>
        <dbReference type="Proteomes" id="UP001347796"/>
    </source>
</evidence>
<sequence>MAMFKFLSAVRSHLPVEEIELFRIGAVSCDEEYMDITEAEDTLYPPLEALRFAIMYSHLEYARFLLQNYGAAVLQKNLCCPLLLLAVRLNDEPMVILICQYSASITEKTRINYLDSRGCELMENGKTALHAAAELGLLGCTRILLQHGADHTQKDCDGLTPLHRALQKFKASYNVFLCIMELLKCERQIHGDVIPKIQALHEIHHAKHNCIQCGNVPSSPQPTSLLKLSRCSILNLLGPRISLAIPLFKSLLPVPVLKYVNFEGDD</sequence>
<dbReference type="InterPro" id="IPR002110">
    <property type="entry name" value="Ankyrin_rpt"/>
</dbReference>
<evidence type="ECO:0008006" key="6">
    <source>
        <dbReference type="Google" id="ProtNLM"/>
    </source>
</evidence>
<evidence type="ECO:0000313" key="4">
    <source>
        <dbReference type="EMBL" id="KAK6191665.1"/>
    </source>
</evidence>
<evidence type="ECO:0000256" key="2">
    <source>
        <dbReference type="ARBA" id="ARBA00023043"/>
    </source>
</evidence>
<organism evidence="4 5">
    <name type="scientific">Patella caerulea</name>
    <name type="common">Rayed Mediterranean limpet</name>
    <dbReference type="NCBI Taxonomy" id="87958"/>
    <lineage>
        <taxon>Eukaryota</taxon>
        <taxon>Metazoa</taxon>
        <taxon>Spiralia</taxon>
        <taxon>Lophotrochozoa</taxon>
        <taxon>Mollusca</taxon>
        <taxon>Gastropoda</taxon>
        <taxon>Patellogastropoda</taxon>
        <taxon>Patelloidea</taxon>
        <taxon>Patellidae</taxon>
        <taxon>Patella</taxon>
    </lineage>
</organism>
<dbReference type="Pfam" id="PF12796">
    <property type="entry name" value="Ank_2"/>
    <property type="match status" value="1"/>
</dbReference>
<gene>
    <name evidence="4" type="ORF">SNE40_003293</name>
</gene>
<name>A0AAN8KHS6_PATCE</name>
<dbReference type="Proteomes" id="UP001347796">
    <property type="component" value="Unassembled WGS sequence"/>
</dbReference>